<dbReference type="InterPro" id="IPR012349">
    <property type="entry name" value="Split_barrel_FMN-bd"/>
</dbReference>
<evidence type="ECO:0000256" key="2">
    <source>
        <dbReference type="ARBA" id="ARBA00023002"/>
    </source>
</evidence>
<dbReference type="PANTHER" id="PTHR30466:SF11">
    <property type="entry name" value="FLAVIN-DEPENDENT MONOOXYGENASE, REDUCTASE SUBUNIT HSAB"/>
    <property type="match status" value="1"/>
</dbReference>
<dbReference type="EMBL" id="JBHSPX010000004">
    <property type="protein sequence ID" value="MFC6063157.1"/>
    <property type="molecule type" value="Genomic_DNA"/>
</dbReference>
<keyword evidence="2 4" id="KW-0560">Oxidoreductase</keyword>
<comment type="caution">
    <text evidence="4">The sequence shown here is derived from an EMBL/GenBank/DDBJ whole genome shotgun (WGS) entry which is preliminary data.</text>
</comment>
<evidence type="ECO:0000313" key="4">
    <source>
        <dbReference type="EMBL" id="MFC6063157.1"/>
    </source>
</evidence>
<feature type="domain" description="Flavin reductase like" evidence="3">
    <location>
        <begin position="1"/>
        <end position="144"/>
    </location>
</feature>
<dbReference type="Pfam" id="PF01613">
    <property type="entry name" value="Flavin_Reduct"/>
    <property type="match status" value="1"/>
</dbReference>
<dbReference type="RefSeq" id="WP_245659278.1">
    <property type="nucleotide sequence ID" value="NZ_JBHSPX010000004.1"/>
</dbReference>
<proteinExistence type="inferred from homology"/>
<reference evidence="5" key="1">
    <citation type="journal article" date="2019" name="Int. J. Syst. Evol. Microbiol.">
        <title>The Global Catalogue of Microorganisms (GCM) 10K type strain sequencing project: providing services to taxonomists for standard genome sequencing and annotation.</title>
        <authorList>
            <consortium name="The Broad Institute Genomics Platform"/>
            <consortium name="The Broad Institute Genome Sequencing Center for Infectious Disease"/>
            <person name="Wu L."/>
            <person name="Ma J."/>
        </authorList>
    </citation>
    <scope>NUCLEOTIDE SEQUENCE [LARGE SCALE GENOMIC DNA]</scope>
    <source>
        <strain evidence="5">CGMCC 1.15180</strain>
    </source>
</reference>
<dbReference type="PANTHER" id="PTHR30466">
    <property type="entry name" value="FLAVIN REDUCTASE"/>
    <property type="match status" value="1"/>
</dbReference>
<dbReference type="InterPro" id="IPR050268">
    <property type="entry name" value="NADH-dep_flavin_reductase"/>
</dbReference>
<dbReference type="SMART" id="SM00903">
    <property type="entry name" value="Flavin_Reduct"/>
    <property type="match status" value="1"/>
</dbReference>
<keyword evidence="5" id="KW-1185">Reference proteome</keyword>
<sequence length="160" mass="17014">MGTFATGVTVVTGVDGGEPVGFTCQSFASVSLTPPLVLFCADHRGRSWPRIRAAGRFTANVLAEDQTELCARFGSRAGRKYEGLGWDLSRWGTPSLPGVLARVHAEITAVHGAGDHDVVIGRVLAVETGRETRPLLFFRARFVKTAAAAPSSGRPRPLPS</sequence>
<gene>
    <name evidence="4" type="ORF">ACFP4F_11400</name>
</gene>
<comment type="similarity">
    <text evidence="1">Belongs to the non-flavoprotein flavin reductase family.</text>
</comment>
<dbReference type="SUPFAM" id="SSF50475">
    <property type="entry name" value="FMN-binding split barrel"/>
    <property type="match status" value="1"/>
</dbReference>
<organism evidence="4 5">
    <name type="scientific">Streptomyces ochraceiscleroticus</name>
    <dbReference type="NCBI Taxonomy" id="47761"/>
    <lineage>
        <taxon>Bacteria</taxon>
        <taxon>Bacillati</taxon>
        <taxon>Actinomycetota</taxon>
        <taxon>Actinomycetes</taxon>
        <taxon>Kitasatosporales</taxon>
        <taxon>Streptomycetaceae</taxon>
        <taxon>Streptomyces</taxon>
    </lineage>
</organism>
<protein>
    <submittedName>
        <fullName evidence="4">Flavin reductase family protein</fullName>
        <ecNumber evidence="4">1.-.-.-</ecNumber>
    </submittedName>
</protein>
<dbReference type="EC" id="1.-.-.-" evidence="4"/>
<evidence type="ECO:0000313" key="5">
    <source>
        <dbReference type="Proteomes" id="UP001596139"/>
    </source>
</evidence>
<evidence type="ECO:0000256" key="1">
    <source>
        <dbReference type="ARBA" id="ARBA00008898"/>
    </source>
</evidence>
<accession>A0ABW1MJA7</accession>
<name>A0ABW1MJA7_9ACTN</name>
<dbReference type="GO" id="GO:0016491">
    <property type="term" value="F:oxidoreductase activity"/>
    <property type="evidence" value="ECO:0007669"/>
    <property type="project" value="UniProtKB-KW"/>
</dbReference>
<dbReference type="Gene3D" id="2.30.110.10">
    <property type="entry name" value="Electron Transport, Fmn-binding Protein, Chain A"/>
    <property type="match status" value="1"/>
</dbReference>
<dbReference type="InterPro" id="IPR002563">
    <property type="entry name" value="Flavin_Rdtase-like_dom"/>
</dbReference>
<dbReference type="Proteomes" id="UP001596139">
    <property type="component" value="Unassembled WGS sequence"/>
</dbReference>
<evidence type="ECO:0000259" key="3">
    <source>
        <dbReference type="SMART" id="SM00903"/>
    </source>
</evidence>